<proteinExistence type="predicted"/>
<dbReference type="PANTHER" id="PTHR47435:SF4">
    <property type="entry name" value="KELCH REPEAT PROTEIN (AFU_ORTHOLOGUE AFUA_5G12780)"/>
    <property type="match status" value="1"/>
</dbReference>
<keyword evidence="2" id="KW-0408">Iron</keyword>
<protein>
    <recommendedName>
        <fullName evidence="5">Kelch repeat protein</fullName>
    </recommendedName>
</protein>
<name>A0A6A6P554_9PEZI</name>
<dbReference type="Gene3D" id="2.120.10.80">
    <property type="entry name" value="Kelch-type beta propeller"/>
    <property type="match status" value="2"/>
</dbReference>
<evidence type="ECO:0000256" key="2">
    <source>
        <dbReference type="ARBA" id="ARBA00023004"/>
    </source>
</evidence>
<keyword evidence="4" id="KW-1185">Reference proteome</keyword>
<evidence type="ECO:0000313" key="3">
    <source>
        <dbReference type="EMBL" id="KAF2459150.1"/>
    </source>
</evidence>
<dbReference type="GO" id="GO:0019760">
    <property type="term" value="P:glucosinolate metabolic process"/>
    <property type="evidence" value="ECO:0007669"/>
    <property type="project" value="UniProtKB-ARBA"/>
</dbReference>
<dbReference type="EMBL" id="MU001676">
    <property type="protein sequence ID" value="KAF2459150.1"/>
    <property type="molecule type" value="Genomic_DNA"/>
</dbReference>
<evidence type="ECO:0000256" key="1">
    <source>
        <dbReference type="ARBA" id="ARBA00022737"/>
    </source>
</evidence>
<organism evidence="3 4">
    <name type="scientific">Lineolata rhizophorae</name>
    <dbReference type="NCBI Taxonomy" id="578093"/>
    <lineage>
        <taxon>Eukaryota</taxon>
        <taxon>Fungi</taxon>
        <taxon>Dikarya</taxon>
        <taxon>Ascomycota</taxon>
        <taxon>Pezizomycotina</taxon>
        <taxon>Dothideomycetes</taxon>
        <taxon>Dothideomycetes incertae sedis</taxon>
        <taxon>Lineolatales</taxon>
        <taxon>Lineolataceae</taxon>
        <taxon>Lineolata</taxon>
    </lineage>
</organism>
<dbReference type="AlphaFoldDB" id="A0A6A6P554"/>
<dbReference type="PANTHER" id="PTHR47435">
    <property type="entry name" value="KELCH REPEAT PROTEIN (AFU_ORTHOLOGUE AFUA_5G12780)"/>
    <property type="match status" value="1"/>
</dbReference>
<evidence type="ECO:0000313" key="4">
    <source>
        <dbReference type="Proteomes" id="UP000799766"/>
    </source>
</evidence>
<dbReference type="Proteomes" id="UP000799766">
    <property type="component" value="Unassembled WGS sequence"/>
</dbReference>
<dbReference type="InterPro" id="IPR015915">
    <property type="entry name" value="Kelch-typ_b-propeller"/>
</dbReference>
<dbReference type="SUPFAM" id="SSF117281">
    <property type="entry name" value="Kelch motif"/>
    <property type="match status" value="2"/>
</dbReference>
<accession>A0A6A6P554</accession>
<reference evidence="3" key="1">
    <citation type="journal article" date="2020" name="Stud. Mycol.">
        <title>101 Dothideomycetes genomes: a test case for predicting lifestyles and emergence of pathogens.</title>
        <authorList>
            <person name="Haridas S."/>
            <person name="Albert R."/>
            <person name="Binder M."/>
            <person name="Bloem J."/>
            <person name="Labutti K."/>
            <person name="Salamov A."/>
            <person name="Andreopoulos B."/>
            <person name="Baker S."/>
            <person name="Barry K."/>
            <person name="Bills G."/>
            <person name="Bluhm B."/>
            <person name="Cannon C."/>
            <person name="Castanera R."/>
            <person name="Culley D."/>
            <person name="Daum C."/>
            <person name="Ezra D."/>
            <person name="Gonzalez J."/>
            <person name="Henrissat B."/>
            <person name="Kuo A."/>
            <person name="Liang C."/>
            <person name="Lipzen A."/>
            <person name="Lutzoni F."/>
            <person name="Magnuson J."/>
            <person name="Mondo S."/>
            <person name="Nolan M."/>
            <person name="Ohm R."/>
            <person name="Pangilinan J."/>
            <person name="Park H.-J."/>
            <person name="Ramirez L."/>
            <person name="Alfaro M."/>
            <person name="Sun H."/>
            <person name="Tritt A."/>
            <person name="Yoshinaga Y."/>
            <person name="Zwiers L.-H."/>
            <person name="Turgeon B."/>
            <person name="Goodwin S."/>
            <person name="Spatafora J."/>
            <person name="Crous P."/>
            <person name="Grigoriev I."/>
        </authorList>
    </citation>
    <scope>NUCLEOTIDE SEQUENCE</scope>
    <source>
        <strain evidence="3">ATCC 16933</strain>
    </source>
</reference>
<dbReference type="Pfam" id="PF24681">
    <property type="entry name" value="Kelch_KLHDC2_KLHL20_DRC7"/>
    <property type="match status" value="1"/>
</dbReference>
<gene>
    <name evidence="3" type="ORF">BDY21DRAFT_283006</name>
</gene>
<dbReference type="OrthoDB" id="10250130at2759"/>
<sequence>MAPLTATFTRLPLSTPLPRSSHCITASLLPNTLHLFGGELAPRQPVDNAVHVVSLASGAVHAVEAPPASRAGGTAASERDAAWPAPRVGAAAAALDGKWYVFSGRGGPDMTPLSDAAAPSTSASAPTASPPAVWCFDPHAATWTPLFGAGPAPSPRSYHALAACPSASSDPYLYLHAGCAPAAPPRLADLWRFDPRPPRAWTRLPDAPGPARGGASLAVAVAPRATVFRAHGFDGARELGGVLDAFDLAAGEWRVAARWGWEGGGGEAGAQAPRGPAPRSVAALLPLRVRGREVLVALGGERDPSAAGHAGAGRFHGDVWAFDVEGGGWEEVVVEGGEGPGKRGWFAADVVREEDGGVGARIVVAGGLDEENRRLGDVWVGEFK</sequence>
<keyword evidence="1" id="KW-0677">Repeat</keyword>
<evidence type="ECO:0008006" key="5">
    <source>
        <dbReference type="Google" id="ProtNLM"/>
    </source>
</evidence>